<evidence type="ECO:0000313" key="3">
    <source>
        <dbReference type="Proteomes" id="UP001176941"/>
    </source>
</evidence>
<keyword evidence="3" id="KW-1185">Reference proteome</keyword>
<gene>
    <name evidence="2" type="ORF">MRATA1EN1_LOCUS19699</name>
</gene>
<accession>A0ABN8ZA21</accession>
<reference evidence="2" key="1">
    <citation type="submission" date="2023-04" db="EMBL/GenBank/DDBJ databases">
        <authorList>
            <consortium name="ELIXIR-Norway"/>
        </authorList>
    </citation>
    <scope>NUCLEOTIDE SEQUENCE [LARGE SCALE GENOMIC DNA]</scope>
</reference>
<feature type="region of interest" description="Disordered" evidence="1">
    <location>
        <begin position="138"/>
        <end position="164"/>
    </location>
</feature>
<evidence type="ECO:0000313" key="2">
    <source>
        <dbReference type="EMBL" id="CAI9170737.1"/>
    </source>
</evidence>
<feature type="compositionally biased region" description="Basic and acidic residues" evidence="1">
    <location>
        <begin position="144"/>
        <end position="155"/>
    </location>
</feature>
<name>A0ABN8ZA21_RANTA</name>
<dbReference type="EMBL" id="OX459939">
    <property type="protein sequence ID" value="CAI9170737.1"/>
    <property type="molecule type" value="Genomic_DNA"/>
</dbReference>
<evidence type="ECO:0000256" key="1">
    <source>
        <dbReference type="SAM" id="MobiDB-lite"/>
    </source>
</evidence>
<dbReference type="Proteomes" id="UP001176941">
    <property type="component" value="Chromosome 3"/>
</dbReference>
<organism evidence="2 3">
    <name type="scientific">Rangifer tarandus platyrhynchus</name>
    <name type="common">Svalbard reindeer</name>
    <dbReference type="NCBI Taxonomy" id="3082113"/>
    <lineage>
        <taxon>Eukaryota</taxon>
        <taxon>Metazoa</taxon>
        <taxon>Chordata</taxon>
        <taxon>Craniata</taxon>
        <taxon>Vertebrata</taxon>
        <taxon>Euteleostomi</taxon>
        <taxon>Mammalia</taxon>
        <taxon>Eutheria</taxon>
        <taxon>Laurasiatheria</taxon>
        <taxon>Artiodactyla</taxon>
        <taxon>Ruminantia</taxon>
        <taxon>Pecora</taxon>
        <taxon>Cervidae</taxon>
        <taxon>Odocoileinae</taxon>
        <taxon>Rangifer</taxon>
    </lineage>
</organism>
<protein>
    <submittedName>
        <fullName evidence="2">Uncharacterized protein</fullName>
    </submittedName>
</protein>
<proteinExistence type="predicted"/>
<sequence>MVLWLQLSETVCDSAELGMGLSAVKVAEARGSRAESTQMIELCYPVMSQHGPQRAVSRVGTQQLARKPALRPEEIPGRMPGGNCGAGCSKPLHGDPVTSCPGGCLLQGSLLRLTQSPLSRRRPRLAALADAQGGKTAWPWQLPARKEPTGAREKPFPCPLQEPW</sequence>